<evidence type="ECO:0000313" key="4">
    <source>
        <dbReference type="Proteomes" id="UP000028545"/>
    </source>
</evidence>
<gene>
    <name evidence="3" type="ORF">SAPIO_CDS10370</name>
</gene>
<protein>
    <submittedName>
        <fullName evidence="3">Putative nacht and ankyrin domain protein</fullName>
    </submittedName>
</protein>
<proteinExistence type="predicted"/>
<dbReference type="KEGG" id="sapo:SAPIO_CDS10370"/>
<dbReference type="GO" id="GO:0009116">
    <property type="term" value="P:nucleoside metabolic process"/>
    <property type="evidence" value="ECO:0007669"/>
    <property type="project" value="InterPro"/>
</dbReference>
<dbReference type="OMA" id="HAPHEES"/>
<dbReference type="HOGENOM" id="CLU_000288_34_13_1"/>
<dbReference type="InterPro" id="IPR056884">
    <property type="entry name" value="NPHP3-like_N"/>
</dbReference>
<dbReference type="SUPFAM" id="SSF52540">
    <property type="entry name" value="P-loop containing nucleoside triphosphate hydrolases"/>
    <property type="match status" value="1"/>
</dbReference>
<dbReference type="GO" id="GO:0003824">
    <property type="term" value="F:catalytic activity"/>
    <property type="evidence" value="ECO:0007669"/>
    <property type="project" value="InterPro"/>
</dbReference>
<evidence type="ECO:0000259" key="2">
    <source>
        <dbReference type="Pfam" id="PF24883"/>
    </source>
</evidence>
<dbReference type="Gene3D" id="3.40.50.1580">
    <property type="entry name" value="Nucleoside phosphorylase domain"/>
    <property type="match status" value="1"/>
</dbReference>
<dbReference type="InterPro" id="IPR027417">
    <property type="entry name" value="P-loop_NTPase"/>
</dbReference>
<dbReference type="AlphaFoldDB" id="A0A084FV93"/>
<keyword evidence="4" id="KW-1185">Reference proteome</keyword>
<dbReference type="InterPro" id="IPR035994">
    <property type="entry name" value="Nucleoside_phosphorylase_sf"/>
</dbReference>
<name>A0A084FV93_PSEDA</name>
<dbReference type="VEuPathDB" id="FungiDB:SAPIO_CDS10370"/>
<evidence type="ECO:0000313" key="3">
    <source>
        <dbReference type="EMBL" id="KEZ39005.1"/>
    </source>
</evidence>
<accession>A0A084FV93</accession>
<dbReference type="SUPFAM" id="SSF53167">
    <property type="entry name" value="Purine and uridine phosphorylases"/>
    <property type="match status" value="1"/>
</dbReference>
<dbReference type="OrthoDB" id="626167at2759"/>
<sequence length="566" mass="64120">MPDPGLYTIGWVCATAIARTAAKFILDEVHDDLDATLPNDTNSYLLGKVGVHNVVVCVLPSGEYGISTASSCATNMLRTFPNIRFGLMVGIGGGAPTPEDRNRDIRLGDIVVSSPFGGCSGVMQYDYGRAIQGRHFQTTLSLNNPPQFVRSAMEALKSEYMAGQYTLQDEIDRILANNPEATEDFERPDSSNDRLFESYVLHPGENWVACIDHCAKPESNMKIRKKRPKFWEGKPRVFYGIIASANRVMKDANVRDKFAREKNVLCFEMEAAGLMNIFPFLIIRGISNYSDTHKNDDWKAYASLAAAVYAKDLLSHIPPQKVKAQENLSQLLNDIKGRLEEEDKREILAWLTPIDYTSQHNDNLNRREGTIGEWVLNSQEYRTWKDGNNQTLFCPGIPGAGKTILCAMVINDLLASRHDDTSVAYIYFDREENDVQRREDLLASLLKQLAARDIKLVQELYDHHQEMQTKPKAPELLRTLELVIQRYKQTFVILDALDECQTAEKTRYLFLRDLFEIQKRCGIKLLATSRFVVDIEEHIEGRSKLEICARPADIELFLAGPCQVHF</sequence>
<dbReference type="Pfam" id="PF24883">
    <property type="entry name" value="NPHP3_N"/>
    <property type="match status" value="1"/>
</dbReference>
<dbReference type="GeneID" id="27719560"/>
<keyword evidence="1" id="KW-0677">Repeat</keyword>
<dbReference type="PANTHER" id="PTHR46082">
    <property type="entry name" value="ATP/GTP-BINDING PROTEIN-RELATED"/>
    <property type="match status" value="1"/>
</dbReference>
<evidence type="ECO:0000256" key="1">
    <source>
        <dbReference type="ARBA" id="ARBA00022737"/>
    </source>
</evidence>
<dbReference type="Gene3D" id="3.40.50.300">
    <property type="entry name" value="P-loop containing nucleotide triphosphate hydrolases"/>
    <property type="match status" value="1"/>
</dbReference>
<dbReference type="RefSeq" id="XP_016638804.1">
    <property type="nucleotide sequence ID" value="XM_016783968.1"/>
</dbReference>
<comment type="caution">
    <text evidence="3">The sequence shown here is derived from an EMBL/GenBank/DDBJ whole genome shotgun (WGS) entry which is preliminary data.</text>
</comment>
<feature type="domain" description="Nephrocystin 3-like N-terminal" evidence="2">
    <location>
        <begin position="372"/>
        <end position="530"/>
    </location>
</feature>
<dbReference type="PANTHER" id="PTHR46082:SF11">
    <property type="entry name" value="AAA+ ATPASE DOMAIN-CONTAINING PROTEIN-RELATED"/>
    <property type="match status" value="1"/>
</dbReference>
<dbReference type="Proteomes" id="UP000028545">
    <property type="component" value="Unassembled WGS sequence"/>
</dbReference>
<dbReference type="InterPro" id="IPR053137">
    <property type="entry name" value="NLR-like"/>
</dbReference>
<dbReference type="EMBL" id="JOWA01000165">
    <property type="protein sequence ID" value="KEZ39005.1"/>
    <property type="molecule type" value="Genomic_DNA"/>
</dbReference>
<reference evidence="3 4" key="1">
    <citation type="journal article" date="2014" name="Genome Announc.">
        <title>Draft genome sequence of the pathogenic fungus Scedosporium apiospermum.</title>
        <authorList>
            <person name="Vandeputte P."/>
            <person name="Ghamrawi S."/>
            <person name="Rechenmann M."/>
            <person name="Iltis A."/>
            <person name="Giraud S."/>
            <person name="Fleury M."/>
            <person name="Thornton C."/>
            <person name="Delhaes L."/>
            <person name="Meyer W."/>
            <person name="Papon N."/>
            <person name="Bouchara J.P."/>
        </authorList>
    </citation>
    <scope>NUCLEOTIDE SEQUENCE [LARGE SCALE GENOMIC DNA]</scope>
    <source>
        <strain evidence="3 4">IHEM 14462</strain>
    </source>
</reference>
<organism evidence="3 4">
    <name type="scientific">Pseudallescheria apiosperma</name>
    <name type="common">Scedosporium apiospermum</name>
    <dbReference type="NCBI Taxonomy" id="563466"/>
    <lineage>
        <taxon>Eukaryota</taxon>
        <taxon>Fungi</taxon>
        <taxon>Dikarya</taxon>
        <taxon>Ascomycota</taxon>
        <taxon>Pezizomycotina</taxon>
        <taxon>Sordariomycetes</taxon>
        <taxon>Hypocreomycetidae</taxon>
        <taxon>Microascales</taxon>
        <taxon>Microascaceae</taxon>
        <taxon>Scedosporium</taxon>
    </lineage>
</organism>